<accession>A0A2A2EGK0</accession>
<dbReference type="GO" id="GO:0070004">
    <property type="term" value="F:cysteine-type exopeptidase activity"/>
    <property type="evidence" value="ECO:0007669"/>
    <property type="project" value="InterPro"/>
</dbReference>
<comment type="catalytic activity">
    <reaction evidence="1">
        <text>an L-aminoacyl-L-amino acid + H2O = 2 an L-alpha-amino acid</text>
        <dbReference type="Rhea" id="RHEA:48940"/>
        <dbReference type="ChEBI" id="CHEBI:15377"/>
        <dbReference type="ChEBI" id="CHEBI:59869"/>
        <dbReference type="ChEBI" id="CHEBI:77460"/>
        <dbReference type="EC" id="3.4.13.19"/>
    </reaction>
</comment>
<dbReference type="PANTHER" id="PTHR12994">
    <property type="entry name" value="SECERNIN"/>
    <property type="match status" value="1"/>
</dbReference>
<evidence type="ECO:0000256" key="3">
    <source>
        <dbReference type="ARBA" id="ARBA00022670"/>
    </source>
</evidence>
<dbReference type="NCBIfam" id="NF033678">
    <property type="entry name" value="C69_fam_dipept"/>
    <property type="match status" value="1"/>
</dbReference>
<sequence>MSCTTLLVGKDASFDGSTIIARNEDSCFGEFDPKRFVIVTPEAQPRTYTTVQSHLTIALPDDPLQYSSVPNADPHIGLWAEAGVNEANVAMSATETITTNERVLGADPLVAYAPARGVEGEDGYEPAVAGGLGEEDFVTVVLPYIKTAREGVERLGALLEEYGTYESNGVAFSDADEIWWFESVGGHHWIAKRVPDDSYVTMPNQLGIDEFDIDDAYGEQIDCMCSADLRSFIARNHLDLSVEGLSAFDPRAAFGSHSDSDHVYNTPRAWYMQRYFNPYDEVWDGPDADHKPTGDDIPWARQPERKITIEDVKYVLSSHYQGTEFDPYGTLGDDVTRHLYRPIGINRQNHLAVMQIRPYRPQVNRAIQWLTYASNPFNALVPFFPNVNDTPAYVRDTTTRVTTENMYWENRIIAALCDAQFAQTSAAVERFQQKMGALGNRIIIAADEQVDRLGGADVLAAAEREDAYDAQYETEGVAEDVEPMEPDDIIAAVRDAEVRDVLAAANETIAQQLKDNTDDLLDSVLYTVSMGMKNGFNRSDN</sequence>
<proteinExistence type="inferred from homology"/>
<evidence type="ECO:0000256" key="5">
    <source>
        <dbReference type="ARBA" id="ARBA00022997"/>
    </source>
</evidence>
<name>A0A2A2EGK0_9BIFI</name>
<dbReference type="RefSeq" id="WP_095614770.1">
    <property type="nucleotide sequence ID" value="NZ_MVOH01000007.1"/>
</dbReference>
<evidence type="ECO:0000256" key="2">
    <source>
        <dbReference type="ARBA" id="ARBA00007225"/>
    </source>
</evidence>
<dbReference type="OrthoDB" id="9764088at2"/>
<dbReference type="EC" id="3.4.-.-" evidence="6"/>
<dbReference type="EMBL" id="MVOH01000007">
    <property type="protein sequence ID" value="PAU68028.1"/>
    <property type="molecule type" value="Genomic_DNA"/>
</dbReference>
<evidence type="ECO:0000256" key="1">
    <source>
        <dbReference type="ARBA" id="ARBA00001670"/>
    </source>
</evidence>
<dbReference type="Pfam" id="PF03577">
    <property type="entry name" value="Peptidase_C69"/>
    <property type="match status" value="1"/>
</dbReference>
<reference evidence="7 8" key="1">
    <citation type="journal article" date="2017" name="ISME J.">
        <title>Unveiling bifidobacterial biogeography across the mammalian branch of the tree of life.</title>
        <authorList>
            <person name="Milani C."/>
            <person name="Mangifesta M."/>
            <person name="Mancabelli L."/>
            <person name="Lugli G.A."/>
            <person name="James K."/>
            <person name="Duranti S."/>
            <person name="Turroni F."/>
            <person name="Ferrario C."/>
            <person name="Ossiprandi M.C."/>
            <person name="van Sinderen D."/>
            <person name="Ventura M."/>
        </authorList>
    </citation>
    <scope>NUCLEOTIDE SEQUENCE [LARGE SCALE GENOMIC DNA]</scope>
    <source>
        <strain evidence="8">Ham19E</strain>
    </source>
</reference>
<protein>
    <recommendedName>
        <fullName evidence="6">Dipeptidase</fullName>
        <ecNumber evidence="6">3.4.-.-</ecNumber>
    </recommendedName>
</protein>
<organism evidence="7 8">
    <name type="scientific">Bifidobacterium criceti</name>
    <dbReference type="NCBI Taxonomy" id="1960969"/>
    <lineage>
        <taxon>Bacteria</taxon>
        <taxon>Bacillati</taxon>
        <taxon>Actinomycetota</taxon>
        <taxon>Actinomycetes</taxon>
        <taxon>Bifidobacteriales</taxon>
        <taxon>Bifidobacteriaceae</taxon>
        <taxon>Bifidobacterium</taxon>
    </lineage>
</organism>
<dbReference type="Gene3D" id="3.60.60.10">
    <property type="entry name" value="Penicillin V Acylase, Chain A"/>
    <property type="match status" value="1"/>
</dbReference>
<dbReference type="AlphaFoldDB" id="A0A2A2EGK0"/>
<dbReference type="Proteomes" id="UP000218399">
    <property type="component" value="Unassembled WGS sequence"/>
</dbReference>
<gene>
    <name evidence="7" type="ORF">B1526_0742</name>
</gene>
<dbReference type="InterPro" id="IPR005322">
    <property type="entry name" value="Peptidase_C69"/>
</dbReference>
<evidence type="ECO:0000313" key="8">
    <source>
        <dbReference type="Proteomes" id="UP000218399"/>
    </source>
</evidence>
<dbReference type="GO" id="GO:0016805">
    <property type="term" value="F:dipeptidase activity"/>
    <property type="evidence" value="ECO:0007669"/>
    <property type="project" value="UniProtKB-KW"/>
</dbReference>
<comment type="caution">
    <text evidence="7">The sequence shown here is derived from an EMBL/GenBank/DDBJ whole genome shotgun (WGS) entry which is preliminary data.</text>
</comment>
<evidence type="ECO:0000313" key="7">
    <source>
        <dbReference type="EMBL" id="PAU68028.1"/>
    </source>
</evidence>
<keyword evidence="4 6" id="KW-0378">Hydrolase</keyword>
<evidence type="ECO:0000256" key="4">
    <source>
        <dbReference type="ARBA" id="ARBA00022801"/>
    </source>
</evidence>
<keyword evidence="5 6" id="KW-0224">Dipeptidase</keyword>
<dbReference type="PANTHER" id="PTHR12994:SF17">
    <property type="entry name" value="LD30995P"/>
    <property type="match status" value="1"/>
</dbReference>
<keyword evidence="8" id="KW-1185">Reference proteome</keyword>
<keyword evidence="3 6" id="KW-0645">Protease</keyword>
<dbReference type="InterPro" id="IPR047804">
    <property type="entry name" value="C69_dipept_A-like"/>
</dbReference>
<comment type="similarity">
    <text evidence="2 6">Belongs to the peptidase C69 family.</text>
</comment>
<evidence type="ECO:0000256" key="6">
    <source>
        <dbReference type="RuleBase" id="RU364089"/>
    </source>
</evidence>
<dbReference type="GO" id="GO:0006508">
    <property type="term" value="P:proteolysis"/>
    <property type="evidence" value="ECO:0007669"/>
    <property type="project" value="UniProtKB-KW"/>
</dbReference>